<organism evidence="1 2">
    <name type="scientific">Candidatus Synechococcus spongiarum 142</name>
    <dbReference type="NCBI Taxonomy" id="1608213"/>
    <lineage>
        <taxon>Bacteria</taxon>
        <taxon>Bacillati</taxon>
        <taxon>Cyanobacteriota</taxon>
        <taxon>Cyanophyceae</taxon>
        <taxon>Synechococcales</taxon>
        <taxon>Synechococcaceae</taxon>
        <taxon>Synechococcus</taxon>
    </lineage>
</organism>
<comment type="caution">
    <text evidence="1">The sequence shown here is derived from an EMBL/GenBank/DDBJ whole genome shotgun (WGS) entry which is preliminary data.</text>
</comment>
<reference evidence="1 2" key="1">
    <citation type="submission" date="2015-01" db="EMBL/GenBank/DDBJ databases">
        <title>Lifestyle Evolution in Cyanobacterial Symbionts of Sponges.</title>
        <authorList>
            <person name="Burgsdorf I."/>
            <person name="Slaby B.M."/>
            <person name="Handley K.M."/>
            <person name="Haber M."/>
            <person name="Blom J."/>
            <person name="Marshall C.W."/>
            <person name="Gilbert J.A."/>
            <person name="Hentschel U."/>
            <person name="Steindler L."/>
        </authorList>
    </citation>
    <scope>NUCLEOTIDE SEQUENCE [LARGE SCALE GENOMIC DNA]</scope>
    <source>
        <strain evidence="1">142</strain>
    </source>
</reference>
<evidence type="ECO:0000313" key="1">
    <source>
        <dbReference type="EMBL" id="KKZ15461.1"/>
    </source>
</evidence>
<name>A0A6N3X5V1_9SYNE</name>
<proteinExistence type="predicted"/>
<accession>A0A6N3X5V1</accession>
<dbReference type="AlphaFoldDB" id="A0A6N3X5V1"/>
<sequence>MPASSKRKANRLAVETLTMPRGAIQPRKIFWGQERPEPMLPRITAKGRTTNIRLNTQAMPLQPRGLRSFQVTSAASRGNSRVTASWAS</sequence>
<gene>
    <name evidence="1" type="ORF">TH68_00245</name>
</gene>
<dbReference type="EMBL" id="JXUO01000007">
    <property type="protein sequence ID" value="KKZ15461.1"/>
    <property type="molecule type" value="Genomic_DNA"/>
</dbReference>
<protein>
    <submittedName>
        <fullName evidence="1">Uncharacterized protein</fullName>
    </submittedName>
</protein>
<evidence type="ECO:0000313" key="2">
    <source>
        <dbReference type="Proteomes" id="UP000035054"/>
    </source>
</evidence>
<dbReference type="Proteomes" id="UP000035054">
    <property type="component" value="Unassembled WGS sequence"/>
</dbReference>